<name>A0ABV6U6X8_9ACTN</name>
<proteinExistence type="predicted"/>
<gene>
    <name evidence="1" type="ORF">ACFHYQ_11265</name>
</gene>
<accession>A0ABV6U6X8</accession>
<dbReference type="EMBL" id="JBHMQT010000018">
    <property type="protein sequence ID" value="MFC0862871.1"/>
    <property type="molecule type" value="Genomic_DNA"/>
</dbReference>
<dbReference type="RefSeq" id="WP_394301059.1">
    <property type="nucleotide sequence ID" value="NZ_JBHMQT010000018.1"/>
</dbReference>
<evidence type="ECO:0000313" key="2">
    <source>
        <dbReference type="Proteomes" id="UP001589870"/>
    </source>
</evidence>
<organism evidence="1 2">
    <name type="scientific">Sphaerimonospora cavernae</name>
    <dbReference type="NCBI Taxonomy" id="1740611"/>
    <lineage>
        <taxon>Bacteria</taxon>
        <taxon>Bacillati</taxon>
        <taxon>Actinomycetota</taxon>
        <taxon>Actinomycetes</taxon>
        <taxon>Streptosporangiales</taxon>
        <taxon>Streptosporangiaceae</taxon>
        <taxon>Sphaerimonospora</taxon>
    </lineage>
</organism>
<keyword evidence="2" id="KW-1185">Reference proteome</keyword>
<comment type="caution">
    <text evidence="1">The sequence shown here is derived from an EMBL/GenBank/DDBJ whole genome shotgun (WGS) entry which is preliminary data.</text>
</comment>
<sequence length="49" mass="5101">MSYSPKLAAALSGATLRQLAHWRKADSGRGAVLVPEISAARPVLTHSGT</sequence>
<evidence type="ECO:0000313" key="1">
    <source>
        <dbReference type="EMBL" id="MFC0862871.1"/>
    </source>
</evidence>
<protein>
    <submittedName>
        <fullName evidence="1">Uncharacterized protein</fullName>
    </submittedName>
</protein>
<dbReference type="Proteomes" id="UP001589870">
    <property type="component" value="Unassembled WGS sequence"/>
</dbReference>
<reference evidence="1 2" key="1">
    <citation type="submission" date="2024-09" db="EMBL/GenBank/DDBJ databases">
        <authorList>
            <person name="Sun Q."/>
            <person name="Mori K."/>
        </authorList>
    </citation>
    <scope>NUCLEOTIDE SEQUENCE [LARGE SCALE GENOMIC DNA]</scope>
    <source>
        <strain evidence="1 2">TBRC 1851</strain>
    </source>
</reference>